<reference evidence="6 7" key="2">
    <citation type="submission" date="2019-09" db="EMBL/GenBank/DDBJ databases">
        <authorList>
            <person name="Jin C."/>
        </authorList>
    </citation>
    <scope>NUCLEOTIDE SEQUENCE [LARGE SCALE GENOMIC DNA]</scope>
    <source>
        <strain evidence="6 7">AN110305</strain>
    </source>
</reference>
<reference evidence="6 7" key="1">
    <citation type="submission" date="2019-09" db="EMBL/GenBank/DDBJ databases">
        <title>Goodfellowia gen. nov., a new genus of the Pseudonocardineae related to Actinoalloteichus, containing Goodfellowia coeruleoviolacea gen. nov., comb. nov. gen. nov., comb. nov.</title>
        <authorList>
            <person name="Labeda D."/>
        </authorList>
    </citation>
    <scope>NUCLEOTIDE SEQUENCE [LARGE SCALE GENOMIC DNA]</scope>
    <source>
        <strain evidence="6 7">AN110305</strain>
    </source>
</reference>
<dbReference type="InterPro" id="IPR037069">
    <property type="entry name" value="AcylCoA_DH/ox_N_sf"/>
</dbReference>
<dbReference type="PANTHER" id="PTHR43884:SF25">
    <property type="entry name" value="ACYL-COA DEHYDROGENASE YDBM-RELATED"/>
    <property type="match status" value="1"/>
</dbReference>
<evidence type="ECO:0000256" key="1">
    <source>
        <dbReference type="ARBA" id="ARBA00022630"/>
    </source>
</evidence>
<name>A0A5B2XRS3_9PSEU</name>
<evidence type="ECO:0000313" key="7">
    <source>
        <dbReference type="Proteomes" id="UP000323454"/>
    </source>
</evidence>
<sequence length="410" mass="43017">MEFELGCVSSGGAQCVELADKHAADFAVTADRFDRDNAFPTDNWAALQRSGFLAATVPVDLGGLGLRSIHDLVVAISRLARGDGSTAIGAAMHLTAFWYLARLRTSPSWPVAAPPARHLDLMLRACARRRAIACVAISERGTPLGNPATTAEPAGSGYRISGRKAFCTNSPAATLFLSTVRLGADEVGFAVVPRTTPGLRVLENWDALGVRASGSGDVVFDGCQVAQEMVVPAGPVGALPPAILPLTMVGALVLASAFLGMSEQAQDLLTQALSRPRSVRPAARALVGENEIDIATSRAVLARTAVLLDERLGAGTPDLPAVELAGLMREVQCANMAAKRAAITTVDRCLTASGGGGYLSSNPMSRLYRDVRAGPFMQPFSALDAFEYIGSVRLGLDRDPGRPNGERELP</sequence>
<feature type="domain" description="Acyl-CoA dehydrogenase C-terminal" evidence="5">
    <location>
        <begin position="253"/>
        <end position="374"/>
    </location>
</feature>
<feature type="domain" description="Acyl-CoA dehydrogenase/oxidase N-terminal" evidence="4">
    <location>
        <begin position="27"/>
        <end position="100"/>
    </location>
</feature>
<protein>
    <submittedName>
        <fullName evidence="6">Acyl-CoA dehydrogenase</fullName>
    </submittedName>
</protein>
<comment type="caution">
    <text evidence="6">The sequence shown here is derived from an EMBL/GenBank/DDBJ whole genome shotgun (WGS) entry which is preliminary data.</text>
</comment>
<gene>
    <name evidence="6" type="ORF">F0L68_04405</name>
</gene>
<dbReference type="Gene3D" id="1.20.140.10">
    <property type="entry name" value="Butyryl-CoA Dehydrogenase, subunit A, domain 3"/>
    <property type="match status" value="1"/>
</dbReference>
<dbReference type="InterPro" id="IPR006091">
    <property type="entry name" value="Acyl-CoA_Oxase/DH_mid-dom"/>
</dbReference>
<accession>A0A5B2XRS3</accession>
<dbReference type="Pfam" id="PF02771">
    <property type="entry name" value="Acyl-CoA_dh_N"/>
    <property type="match status" value="1"/>
</dbReference>
<dbReference type="PIRSF" id="PIRSF016578">
    <property type="entry name" value="HsaA"/>
    <property type="match status" value="1"/>
</dbReference>
<dbReference type="AlphaFoldDB" id="A0A5B2XRS3"/>
<keyword evidence="2" id="KW-0560">Oxidoreductase</keyword>
<dbReference type="OrthoDB" id="2986495at2"/>
<organism evidence="6 7">
    <name type="scientific">Solihabitans fulvus</name>
    <dbReference type="NCBI Taxonomy" id="1892852"/>
    <lineage>
        <taxon>Bacteria</taxon>
        <taxon>Bacillati</taxon>
        <taxon>Actinomycetota</taxon>
        <taxon>Actinomycetes</taxon>
        <taxon>Pseudonocardiales</taxon>
        <taxon>Pseudonocardiaceae</taxon>
        <taxon>Solihabitans</taxon>
    </lineage>
</organism>
<dbReference type="Proteomes" id="UP000323454">
    <property type="component" value="Unassembled WGS sequence"/>
</dbReference>
<dbReference type="SUPFAM" id="SSF47203">
    <property type="entry name" value="Acyl-CoA dehydrogenase C-terminal domain-like"/>
    <property type="match status" value="1"/>
</dbReference>
<dbReference type="GO" id="GO:0050660">
    <property type="term" value="F:flavin adenine dinucleotide binding"/>
    <property type="evidence" value="ECO:0007669"/>
    <property type="project" value="InterPro"/>
</dbReference>
<dbReference type="EMBL" id="VUOB01000005">
    <property type="protein sequence ID" value="KAA2265805.1"/>
    <property type="molecule type" value="Genomic_DNA"/>
</dbReference>
<feature type="domain" description="Acyl-CoA oxidase/dehydrogenase middle" evidence="3">
    <location>
        <begin position="136"/>
        <end position="223"/>
    </location>
</feature>
<evidence type="ECO:0000259" key="3">
    <source>
        <dbReference type="Pfam" id="PF02770"/>
    </source>
</evidence>
<evidence type="ECO:0000259" key="4">
    <source>
        <dbReference type="Pfam" id="PF02771"/>
    </source>
</evidence>
<dbReference type="Pfam" id="PF02770">
    <property type="entry name" value="Acyl-CoA_dh_M"/>
    <property type="match status" value="1"/>
</dbReference>
<dbReference type="InterPro" id="IPR009100">
    <property type="entry name" value="AcylCoA_DH/oxidase_NM_dom_sf"/>
</dbReference>
<keyword evidence="1" id="KW-0285">Flavoprotein</keyword>
<dbReference type="Gene3D" id="1.10.540.10">
    <property type="entry name" value="Acyl-CoA dehydrogenase/oxidase, N-terminal domain"/>
    <property type="match status" value="1"/>
</dbReference>
<keyword evidence="7" id="KW-1185">Reference proteome</keyword>
<proteinExistence type="predicted"/>
<dbReference type="Gene3D" id="2.40.110.10">
    <property type="entry name" value="Butyryl-CoA Dehydrogenase, subunit A, domain 2"/>
    <property type="match status" value="1"/>
</dbReference>
<dbReference type="RefSeq" id="WP_149848090.1">
    <property type="nucleotide sequence ID" value="NZ_VUOB01000005.1"/>
</dbReference>
<evidence type="ECO:0000259" key="5">
    <source>
        <dbReference type="Pfam" id="PF08028"/>
    </source>
</evidence>
<dbReference type="PANTHER" id="PTHR43884">
    <property type="entry name" value="ACYL-COA DEHYDROGENASE"/>
    <property type="match status" value="1"/>
</dbReference>
<dbReference type="InterPro" id="IPR013107">
    <property type="entry name" value="Acyl-CoA_DH_C"/>
</dbReference>
<dbReference type="Pfam" id="PF08028">
    <property type="entry name" value="Acyl-CoA_dh_2"/>
    <property type="match status" value="1"/>
</dbReference>
<evidence type="ECO:0000256" key="2">
    <source>
        <dbReference type="ARBA" id="ARBA00023002"/>
    </source>
</evidence>
<dbReference type="SUPFAM" id="SSF56645">
    <property type="entry name" value="Acyl-CoA dehydrogenase NM domain-like"/>
    <property type="match status" value="1"/>
</dbReference>
<dbReference type="CDD" id="cd00567">
    <property type="entry name" value="ACAD"/>
    <property type="match status" value="1"/>
</dbReference>
<evidence type="ECO:0000313" key="6">
    <source>
        <dbReference type="EMBL" id="KAA2265805.1"/>
    </source>
</evidence>
<dbReference type="InterPro" id="IPR036250">
    <property type="entry name" value="AcylCo_DH-like_C"/>
</dbReference>
<dbReference type="GO" id="GO:0003995">
    <property type="term" value="F:acyl-CoA dehydrogenase activity"/>
    <property type="evidence" value="ECO:0007669"/>
    <property type="project" value="TreeGrafter"/>
</dbReference>
<dbReference type="InterPro" id="IPR013786">
    <property type="entry name" value="AcylCoA_DH/ox_N"/>
</dbReference>
<dbReference type="InterPro" id="IPR046373">
    <property type="entry name" value="Acyl-CoA_Oxase/DH_mid-dom_sf"/>
</dbReference>